<dbReference type="AlphaFoldDB" id="A0A5C6E4S0"/>
<comment type="caution">
    <text evidence="1">The sequence shown here is derived from an EMBL/GenBank/DDBJ whole genome shotgun (WGS) entry which is preliminary data.</text>
</comment>
<keyword evidence="2" id="KW-1185">Reference proteome</keyword>
<gene>
    <name evidence="1" type="ORF">Q31b_14400</name>
</gene>
<protein>
    <submittedName>
        <fullName evidence="1">Uncharacterized protein</fullName>
    </submittedName>
</protein>
<reference evidence="1 2" key="1">
    <citation type="submission" date="2019-02" db="EMBL/GenBank/DDBJ databases">
        <title>Deep-cultivation of Planctomycetes and their phenomic and genomic characterization uncovers novel biology.</title>
        <authorList>
            <person name="Wiegand S."/>
            <person name="Jogler M."/>
            <person name="Boedeker C."/>
            <person name="Pinto D."/>
            <person name="Vollmers J."/>
            <person name="Rivas-Marin E."/>
            <person name="Kohn T."/>
            <person name="Peeters S.H."/>
            <person name="Heuer A."/>
            <person name="Rast P."/>
            <person name="Oberbeckmann S."/>
            <person name="Bunk B."/>
            <person name="Jeske O."/>
            <person name="Meyerdierks A."/>
            <person name="Storesund J.E."/>
            <person name="Kallscheuer N."/>
            <person name="Luecker S."/>
            <person name="Lage O.M."/>
            <person name="Pohl T."/>
            <person name="Merkel B.J."/>
            <person name="Hornburger P."/>
            <person name="Mueller R.-W."/>
            <person name="Bruemmer F."/>
            <person name="Labrenz M."/>
            <person name="Spormann A.M."/>
            <person name="Op Den Camp H."/>
            <person name="Overmann J."/>
            <person name="Amann R."/>
            <person name="Jetten M.S.M."/>
            <person name="Mascher T."/>
            <person name="Medema M.H."/>
            <person name="Devos D.P."/>
            <person name="Kaster A.-K."/>
            <person name="Ovreas L."/>
            <person name="Rohde M."/>
            <person name="Galperin M.Y."/>
            <person name="Jogler C."/>
        </authorList>
    </citation>
    <scope>NUCLEOTIDE SEQUENCE [LARGE SCALE GENOMIC DNA]</scope>
    <source>
        <strain evidence="1 2">Q31b</strain>
    </source>
</reference>
<organism evidence="1 2">
    <name type="scientific">Novipirellula aureliae</name>
    <dbReference type="NCBI Taxonomy" id="2527966"/>
    <lineage>
        <taxon>Bacteria</taxon>
        <taxon>Pseudomonadati</taxon>
        <taxon>Planctomycetota</taxon>
        <taxon>Planctomycetia</taxon>
        <taxon>Pirellulales</taxon>
        <taxon>Pirellulaceae</taxon>
        <taxon>Novipirellula</taxon>
    </lineage>
</organism>
<sequence>MITSPPDLNLASQDGSIQVCFRWHQDRYQHHFGTAAEMPLMTSIEDNGGLAWPCSPPIQQLSLEAIPLGDALLGVGGAGTSHWSISVHHVASANQPTLQFELACRYKIAPGFLGSRYDHHPDLIVTAGDDATLDLDGDVLTVKPKRIANQGTSRWSYQVSKPLGR</sequence>
<evidence type="ECO:0000313" key="1">
    <source>
        <dbReference type="EMBL" id="TWU43908.1"/>
    </source>
</evidence>
<name>A0A5C6E4S0_9BACT</name>
<accession>A0A5C6E4S0</accession>
<evidence type="ECO:0000313" key="2">
    <source>
        <dbReference type="Proteomes" id="UP000315471"/>
    </source>
</evidence>
<dbReference type="OrthoDB" id="273982at2"/>
<proteinExistence type="predicted"/>
<dbReference type="RefSeq" id="WP_146598961.1">
    <property type="nucleotide sequence ID" value="NZ_SJPY01000002.1"/>
</dbReference>
<dbReference type="Proteomes" id="UP000315471">
    <property type="component" value="Unassembled WGS sequence"/>
</dbReference>
<dbReference type="EMBL" id="SJPY01000002">
    <property type="protein sequence ID" value="TWU43908.1"/>
    <property type="molecule type" value="Genomic_DNA"/>
</dbReference>